<dbReference type="InterPro" id="IPR006311">
    <property type="entry name" value="TAT_signal"/>
</dbReference>
<dbReference type="PROSITE" id="PS51318">
    <property type="entry name" value="TAT"/>
    <property type="match status" value="1"/>
</dbReference>
<dbReference type="STRING" id="1267564.SAMN05192561_10337"/>
<dbReference type="OrthoDB" id="240435at2157"/>
<reference evidence="1 2" key="1">
    <citation type="submission" date="2016-10" db="EMBL/GenBank/DDBJ databases">
        <authorList>
            <person name="de Groot N.N."/>
        </authorList>
    </citation>
    <scope>NUCLEOTIDE SEQUENCE [LARGE SCALE GENOMIC DNA]</scope>
    <source>
        <strain evidence="1 2">IBRC-M10418</strain>
    </source>
</reference>
<sequence>MFDALARRSDDAISRRSILGGTAGILGAAATGGVLLTTGPTVASAAIDGDPAALEAGDTPTVISNDGGIEAVYLTPEVTVEWANFGSGVQTIDLTVAVGSDDGVDTIVEETLATATETPGPIAETKPADGTTGFGDVAGALSLTLERLDATEIGDAVTRDSLSDPTLQAGETAATVLDVVLRADLTGYEGESETVLRTTSFEVAVRNPEGSADAGGTVNTEAV</sequence>
<evidence type="ECO:0000313" key="1">
    <source>
        <dbReference type="EMBL" id="SEH49149.1"/>
    </source>
</evidence>
<keyword evidence="2" id="KW-1185">Reference proteome</keyword>
<gene>
    <name evidence="1" type="ORF">SAMN05192561_10337</name>
</gene>
<dbReference type="RefSeq" id="WP_092816526.1">
    <property type="nucleotide sequence ID" value="NZ_FNWU01000003.1"/>
</dbReference>
<dbReference type="EMBL" id="FNWU01000003">
    <property type="protein sequence ID" value="SEH49149.1"/>
    <property type="molecule type" value="Genomic_DNA"/>
</dbReference>
<accession>A0A1H6IS97</accession>
<dbReference type="Proteomes" id="UP000199215">
    <property type="component" value="Unassembled WGS sequence"/>
</dbReference>
<protein>
    <submittedName>
        <fullName evidence="1">Uncharacterized protein</fullName>
    </submittedName>
</protein>
<evidence type="ECO:0000313" key="2">
    <source>
        <dbReference type="Proteomes" id="UP000199215"/>
    </source>
</evidence>
<proteinExistence type="predicted"/>
<name>A0A1H6IS97_9EURY</name>
<dbReference type="AlphaFoldDB" id="A0A1H6IS97"/>
<organism evidence="1 2">
    <name type="scientific">Halopenitus malekzadehii</name>
    <dbReference type="NCBI Taxonomy" id="1267564"/>
    <lineage>
        <taxon>Archaea</taxon>
        <taxon>Methanobacteriati</taxon>
        <taxon>Methanobacteriota</taxon>
        <taxon>Stenosarchaea group</taxon>
        <taxon>Halobacteria</taxon>
        <taxon>Halobacteriales</taxon>
        <taxon>Haloferacaceae</taxon>
        <taxon>Halopenitus</taxon>
    </lineage>
</organism>